<dbReference type="RefSeq" id="WP_148473998.1">
    <property type="nucleotide sequence ID" value="NZ_JBBNPS010000012.1"/>
</dbReference>
<dbReference type="Pfam" id="PF00037">
    <property type="entry name" value="Fer4"/>
    <property type="match status" value="2"/>
</dbReference>
<proteinExistence type="inferred from homology"/>
<dbReference type="InterPro" id="IPR017900">
    <property type="entry name" value="4Fe4S_Fe_S_CS"/>
</dbReference>
<dbReference type="PROSITE" id="PS00198">
    <property type="entry name" value="4FE4S_FER_1"/>
    <property type="match status" value="2"/>
</dbReference>
<sequence length="298" mass="33473">MGTTGYIMELQPFSVNDGDGIRTTVFMAGCPLRCKWCANPEGRDNKIKIGWYRRKCIGCGKCVEACPEHIGIDLNKERSKCVACGRCTEVCPTGARSYMVRKVDSDDIVEAVKKDRLFYAMSGGGITFSGGEPTAQPAFLDELTKEIYDLGYSMAIETCGYFDFDAVKPSLERMDMIFMDLKHVDPALHKKYTGVRNEKILDNMTRLQELNSDIVIRIPVIGSVNDGEETIRKATRFVHEKIPKAKMELLPYHPFGHIKYEAIGATIDQDAFYRPAPEAMNLLRAIVKDEGVSLIDFR</sequence>
<evidence type="ECO:0000259" key="11">
    <source>
        <dbReference type="PROSITE" id="PS51918"/>
    </source>
</evidence>
<keyword evidence="8" id="KW-0411">Iron-sulfur</keyword>
<dbReference type="SUPFAM" id="SSF54862">
    <property type="entry name" value="4Fe-4S ferredoxins"/>
    <property type="match status" value="1"/>
</dbReference>
<comment type="catalytic activity">
    <reaction evidence="9">
        <text>glycyl-[protein] + reduced [flavodoxin] + S-adenosyl-L-methionine = glycin-2-yl radical-[protein] + semiquinone [flavodoxin] + 5'-deoxyadenosine + L-methionine + H(+)</text>
        <dbReference type="Rhea" id="RHEA:61976"/>
        <dbReference type="Rhea" id="RHEA-COMP:10622"/>
        <dbReference type="Rhea" id="RHEA-COMP:14480"/>
        <dbReference type="Rhea" id="RHEA-COMP:15993"/>
        <dbReference type="Rhea" id="RHEA-COMP:15994"/>
        <dbReference type="ChEBI" id="CHEBI:15378"/>
        <dbReference type="ChEBI" id="CHEBI:17319"/>
        <dbReference type="ChEBI" id="CHEBI:29947"/>
        <dbReference type="ChEBI" id="CHEBI:32722"/>
        <dbReference type="ChEBI" id="CHEBI:57618"/>
        <dbReference type="ChEBI" id="CHEBI:57844"/>
        <dbReference type="ChEBI" id="CHEBI:59789"/>
        <dbReference type="ChEBI" id="CHEBI:140311"/>
    </reaction>
</comment>
<dbReference type="EC" id="1.97.1.-" evidence="12"/>
<evidence type="ECO:0000256" key="4">
    <source>
        <dbReference type="ARBA" id="ARBA00022691"/>
    </source>
</evidence>
<dbReference type="SFLD" id="SFLDG01118">
    <property type="entry name" value="activating_enzymes__group_2"/>
    <property type="match status" value="1"/>
</dbReference>
<keyword evidence="7" id="KW-0408">Iron</keyword>
<dbReference type="InterPro" id="IPR013785">
    <property type="entry name" value="Aldolase_TIM"/>
</dbReference>
<dbReference type="SFLD" id="SFLDS00029">
    <property type="entry name" value="Radical_SAM"/>
    <property type="match status" value="1"/>
</dbReference>
<dbReference type="EMBL" id="JBBNPS010000012">
    <property type="protein sequence ID" value="MEQ3353739.1"/>
    <property type="molecule type" value="Genomic_DNA"/>
</dbReference>
<dbReference type="InterPro" id="IPR034457">
    <property type="entry name" value="Organic_radical-activating"/>
</dbReference>
<dbReference type="Proteomes" id="UP001481872">
    <property type="component" value="Unassembled WGS sequence"/>
</dbReference>
<name>A0ABV1J6D0_9FIRM</name>
<evidence type="ECO:0000256" key="5">
    <source>
        <dbReference type="ARBA" id="ARBA00022723"/>
    </source>
</evidence>
<evidence type="ECO:0000256" key="3">
    <source>
        <dbReference type="ARBA" id="ARBA00022485"/>
    </source>
</evidence>
<dbReference type="Gene3D" id="3.30.70.20">
    <property type="match status" value="1"/>
</dbReference>
<comment type="caution">
    <text evidence="12">The sequence shown here is derived from an EMBL/GenBank/DDBJ whole genome shotgun (WGS) entry which is preliminary data.</text>
</comment>
<feature type="domain" description="4Fe-4S ferredoxin-type" evidence="10">
    <location>
        <begin position="47"/>
        <end position="69"/>
    </location>
</feature>
<dbReference type="InterPro" id="IPR017896">
    <property type="entry name" value="4Fe4S_Fe-S-bd"/>
</dbReference>
<accession>A0ABV1J6D0</accession>
<dbReference type="PROSITE" id="PS01087">
    <property type="entry name" value="RADICAL_ACTIVATING"/>
    <property type="match status" value="1"/>
</dbReference>
<evidence type="ECO:0000256" key="7">
    <source>
        <dbReference type="ARBA" id="ARBA00023004"/>
    </source>
</evidence>
<dbReference type="Gene3D" id="3.20.20.70">
    <property type="entry name" value="Aldolase class I"/>
    <property type="match status" value="1"/>
</dbReference>
<evidence type="ECO:0000256" key="6">
    <source>
        <dbReference type="ARBA" id="ARBA00023002"/>
    </source>
</evidence>
<dbReference type="NCBIfam" id="TIGR02494">
    <property type="entry name" value="PFLE_PFLC"/>
    <property type="match status" value="1"/>
</dbReference>
<dbReference type="InterPro" id="IPR058240">
    <property type="entry name" value="rSAM_sf"/>
</dbReference>
<dbReference type="InterPro" id="IPR001989">
    <property type="entry name" value="Radical_activat_CS"/>
</dbReference>
<dbReference type="PROSITE" id="PS51918">
    <property type="entry name" value="RADICAL_SAM"/>
    <property type="match status" value="1"/>
</dbReference>
<dbReference type="PIRSF" id="PIRSF000371">
    <property type="entry name" value="PFL_act_enz"/>
    <property type="match status" value="1"/>
</dbReference>
<evidence type="ECO:0000256" key="8">
    <source>
        <dbReference type="ARBA" id="ARBA00023014"/>
    </source>
</evidence>
<evidence type="ECO:0000256" key="9">
    <source>
        <dbReference type="ARBA" id="ARBA00047365"/>
    </source>
</evidence>
<keyword evidence="6 12" id="KW-0560">Oxidoreductase</keyword>
<keyword evidence="13" id="KW-1185">Reference proteome</keyword>
<keyword evidence="3" id="KW-0004">4Fe-4S</keyword>
<dbReference type="InterPro" id="IPR012839">
    <property type="entry name" value="Organic_radical_activase"/>
</dbReference>
<evidence type="ECO:0000313" key="13">
    <source>
        <dbReference type="Proteomes" id="UP001481872"/>
    </source>
</evidence>
<keyword evidence="4" id="KW-0949">S-adenosyl-L-methionine</keyword>
<reference evidence="12 13" key="1">
    <citation type="submission" date="2024-04" db="EMBL/GenBank/DDBJ databases">
        <title>Human intestinal bacterial collection.</title>
        <authorList>
            <person name="Pauvert C."/>
            <person name="Hitch T.C.A."/>
            <person name="Clavel T."/>
        </authorList>
    </citation>
    <scope>NUCLEOTIDE SEQUENCE [LARGE SCALE GENOMIC DNA]</scope>
    <source>
        <strain evidence="12 13">CLA-SR-H026</strain>
    </source>
</reference>
<dbReference type="PROSITE" id="PS51379">
    <property type="entry name" value="4FE4S_FER_2"/>
    <property type="match status" value="2"/>
</dbReference>
<dbReference type="InterPro" id="IPR007197">
    <property type="entry name" value="rSAM"/>
</dbReference>
<dbReference type="InterPro" id="IPR040074">
    <property type="entry name" value="BssD/PflA/YjjW"/>
</dbReference>
<keyword evidence="5" id="KW-0479">Metal-binding</keyword>
<evidence type="ECO:0000256" key="2">
    <source>
        <dbReference type="ARBA" id="ARBA00009777"/>
    </source>
</evidence>
<evidence type="ECO:0000259" key="10">
    <source>
        <dbReference type="PROSITE" id="PS51379"/>
    </source>
</evidence>
<organism evidence="12 13">
    <name type="scientific">Aedoeadaptatus acetigenes</name>
    <dbReference type="NCBI Taxonomy" id="2981723"/>
    <lineage>
        <taxon>Bacteria</taxon>
        <taxon>Bacillati</taxon>
        <taxon>Bacillota</taxon>
        <taxon>Tissierellia</taxon>
        <taxon>Tissierellales</taxon>
        <taxon>Peptoniphilaceae</taxon>
        <taxon>Aedoeadaptatus</taxon>
    </lineage>
</organism>
<feature type="domain" description="Radical SAM core" evidence="11">
    <location>
        <begin position="16"/>
        <end position="289"/>
    </location>
</feature>
<gene>
    <name evidence="12" type="ORF">AAA081_05410</name>
</gene>
<comment type="cofactor">
    <cofactor evidence="1">
        <name>[4Fe-4S] cluster</name>
        <dbReference type="ChEBI" id="CHEBI:49883"/>
    </cofactor>
</comment>
<dbReference type="SUPFAM" id="SSF102114">
    <property type="entry name" value="Radical SAM enzymes"/>
    <property type="match status" value="1"/>
</dbReference>
<dbReference type="CDD" id="cd01335">
    <property type="entry name" value="Radical_SAM"/>
    <property type="match status" value="1"/>
</dbReference>
<comment type="similarity">
    <text evidence="2">Belongs to the organic radical-activating enzymes family.</text>
</comment>
<evidence type="ECO:0000313" key="12">
    <source>
        <dbReference type="EMBL" id="MEQ3353739.1"/>
    </source>
</evidence>
<dbReference type="PANTHER" id="PTHR30352">
    <property type="entry name" value="PYRUVATE FORMATE-LYASE-ACTIVATING ENZYME"/>
    <property type="match status" value="1"/>
</dbReference>
<dbReference type="PANTHER" id="PTHR30352:SF4">
    <property type="entry name" value="PYRUVATE FORMATE-LYASE 2-ACTIVATING ENZYME"/>
    <property type="match status" value="1"/>
</dbReference>
<dbReference type="GO" id="GO:0016491">
    <property type="term" value="F:oxidoreductase activity"/>
    <property type="evidence" value="ECO:0007669"/>
    <property type="project" value="UniProtKB-KW"/>
</dbReference>
<protein>
    <submittedName>
        <fullName evidence="12">Glycyl-radical enzyme activating protein</fullName>
        <ecNumber evidence="12">1.97.1.-</ecNumber>
    </submittedName>
</protein>
<evidence type="ECO:0000256" key="1">
    <source>
        <dbReference type="ARBA" id="ARBA00001966"/>
    </source>
</evidence>
<dbReference type="Pfam" id="PF04055">
    <property type="entry name" value="Radical_SAM"/>
    <property type="match status" value="1"/>
</dbReference>
<feature type="domain" description="4Fe-4S ferredoxin-type" evidence="10">
    <location>
        <begin position="70"/>
        <end position="101"/>
    </location>
</feature>
<dbReference type="SFLD" id="SFLDG01066">
    <property type="entry name" value="organic_radical-activating_enz"/>
    <property type="match status" value="1"/>
</dbReference>